<evidence type="ECO:0000313" key="3">
    <source>
        <dbReference type="EMBL" id="MFC4196852.1"/>
    </source>
</evidence>
<keyword evidence="4" id="KW-1185">Reference proteome</keyword>
<evidence type="ECO:0000256" key="1">
    <source>
        <dbReference type="ARBA" id="ARBA00006484"/>
    </source>
</evidence>
<dbReference type="EMBL" id="JBHSBY010000071">
    <property type="protein sequence ID" value="MFC4196852.1"/>
    <property type="molecule type" value="Genomic_DNA"/>
</dbReference>
<dbReference type="NCBIfam" id="NF005559">
    <property type="entry name" value="PRK07231.1"/>
    <property type="match status" value="1"/>
</dbReference>
<dbReference type="InterPro" id="IPR036291">
    <property type="entry name" value="NAD(P)-bd_dom_sf"/>
</dbReference>
<sequence>MKLENKIAIITGAGSGIGKQQALLFAKEGANVIAVDMSLENLENVVSEILAADGLGEAKQLDVTNQLEVKALIGYVIEKYGRIDILANTAGVFDGFVKSLDTSIELWDRLMNVNVRAVFLLCNAALPHMLEQKSGSIVNMASIGSYAAGAGGVSYTSSKHAVMGLTKQLTMDYASSGIRVNAVAPGLIETPLNKDFFQTPDSGVIEIIEAIPAKRAGQAIEVAKASLFLASDDASYIFGAAINIDGGVTATLI</sequence>
<comment type="caution">
    <text evidence="3">The sequence shown here is derived from an EMBL/GenBank/DDBJ whole genome shotgun (WGS) entry which is preliminary data.</text>
</comment>
<evidence type="ECO:0000313" key="4">
    <source>
        <dbReference type="Proteomes" id="UP001595792"/>
    </source>
</evidence>
<gene>
    <name evidence="3" type="ORF">ACFOUY_09095</name>
</gene>
<evidence type="ECO:0000256" key="2">
    <source>
        <dbReference type="ARBA" id="ARBA00023002"/>
    </source>
</evidence>
<dbReference type="PRINTS" id="PR00080">
    <property type="entry name" value="SDRFAMILY"/>
</dbReference>
<dbReference type="Gene3D" id="3.40.50.720">
    <property type="entry name" value="NAD(P)-binding Rossmann-like Domain"/>
    <property type="match status" value="1"/>
</dbReference>
<reference evidence="4" key="1">
    <citation type="journal article" date="2019" name="Int. J. Syst. Evol. Microbiol.">
        <title>The Global Catalogue of Microorganisms (GCM) 10K type strain sequencing project: providing services to taxonomists for standard genome sequencing and annotation.</title>
        <authorList>
            <consortium name="The Broad Institute Genomics Platform"/>
            <consortium name="The Broad Institute Genome Sequencing Center for Infectious Disease"/>
            <person name="Wu L."/>
            <person name="Ma J."/>
        </authorList>
    </citation>
    <scope>NUCLEOTIDE SEQUENCE [LARGE SCALE GENOMIC DNA]</scope>
    <source>
        <strain evidence="4">CCM 8689</strain>
    </source>
</reference>
<dbReference type="PANTHER" id="PTHR24321:SF8">
    <property type="entry name" value="ESTRADIOL 17-BETA-DEHYDROGENASE 8-RELATED"/>
    <property type="match status" value="1"/>
</dbReference>
<protein>
    <submittedName>
        <fullName evidence="3">SDR family NAD(P)-dependent oxidoreductase</fullName>
        <ecNumber evidence="3">1.1.1.-</ecNumber>
    </submittedName>
</protein>
<proteinExistence type="inferred from homology"/>
<dbReference type="CDD" id="cd05233">
    <property type="entry name" value="SDR_c"/>
    <property type="match status" value="1"/>
</dbReference>
<dbReference type="GO" id="GO:0016491">
    <property type="term" value="F:oxidoreductase activity"/>
    <property type="evidence" value="ECO:0007669"/>
    <property type="project" value="UniProtKB-KW"/>
</dbReference>
<dbReference type="InterPro" id="IPR002347">
    <property type="entry name" value="SDR_fam"/>
</dbReference>
<name>A0ABV8NMQ1_9SPHI</name>
<dbReference type="Proteomes" id="UP001595792">
    <property type="component" value="Unassembled WGS sequence"/>
</dbReference>
<keyword evidence="2 3" id="KW-0560">Oxidoreductase</keyword>
<dbReference type="PRINTS" id="PR00081">
    <property type="entry name" value="GDHRDH"/>
</dbReference>
<organism evidence="3 4">
    <name type="scientific">Pedobacter jamesrossensis</name>
    <dbReference type="NCBI Taxonomy" id="1908238"/>
    <lineage>
        <taxon>Bacteria</taxon>
        <taxon>Pseudomonadati</taxon>
        <taxon>Bacteroidota</taxon>
        <taxon>Sphingobacteriia</taxon>
        <taxon>Sphingobacteriales</taxon>
        <taxon>Sphingobacteriaceae</taxon>
        <taxon>Pedobacter</taxon>
    </lineage>
</organism>
<dbReference type="PANTHER" id="PTHR24321">
    <property type="entry name" value="DEHYDROGENASES, SHORT CHAIN"/>
    <property type="match status" value="1"/>
</dbReference>
<dbReference type="RefSeq" id="WP_378960192.1">
    <property type="nucleotide sequence ID" value="NZ_JBHRXC010000016.1"/>
</dbReference>
<accession>A0ABV8NMQ1</accession>
<comment type="similarity">
    <text evidence="1">Belongs to the short-chain dehydrogenases/reductases (SDR) family.</text>
</comment>
<dbReference type="SUPFAM" id="SSF51735">
    <property type="entry name" value="NAD(P)-binding Rossmann-fold domains"/>
    <property type="match status" value="1"/>
</dbReference>
<dbReference type="Pfam" id="PF13561">
    <property type="entry name" value="adh_short_C2"/>
    <property type="match status" value="1"/>
</dbReference>
<dbReference type="EC" id="1.1.1.-" evidence="3"/>